<accession>A0A8H2VWQ3</accession>
<reference evidence="1" key="1">
    <citation type="submission" date="2020-10" db="EMBL/GenBank/DDBJ databases">
        <authorList>
            <person name="Kusch S."/>
        </authorList>
    </citation>
    <scope>NUCLEOTIDE SEQUENCE</scope>
    <source>
        <strain evidence="1">SwB9</strain>
    </source>
</reference>
<sequence length="134" mass="15146">MIGAKIYVILGSDEKIARNCINISTKMLFSLLDHQSSSVLVKSVSPSSKSYPYFIQMSTLLTDGGYYKWLTTSGKLFKRQKCKALRIFTLPYLSPVLSLDQCQVNGDSRDNPTMAHFCMHLVNTATVKIYPRLR</sequence>
<evidence type="ECO:0000313" key="2">
    <source>
        <dbReference type="Proteomes" id="UP000624404"/>
    </source>
</evidence>
<organism evidence="1 2">
    <name type="scientific">Sclerotinia trifoliorum</name>
    <dbReference type="NCBI Taxonomy" id="28548"/>
    <lineage>
        <taxon>Eukaryota</taxon>
        <taxon>Fungi</taxon>
        <taxon>Dikarya</taxon>
        <taxon>Ascomycota</taxon>
        <taxon>Pezizomycotina</taxon>
        <taxon>Leotiomycetes</taxon>
        <taxon>Helotiales</taxon>
        <taxon>Sclerotiniaceae</taxon>
        <taxon>Sclerotinia</taxon>
    </lineage>
</organism>
<name>A0A8H2VWQ3_9HELO</name>
<protein>
    <submittedName>
        <fullName evidence="1">Bedf0bc5-a0fa-48b0-91a0-67c2277b5930</fullName>
    </submittedName>
</protein>
<dbReference type="AlphaFoldDB" id="A0A8H2VWQ3"/>
<keyword evidence="2" id="KW-1185">Reference proteome</keyword>
<comment type="caution">
    <text evidence="1">The sequence shown here is derived from an EMBL/GenBank/DDBJ whole genome shotgun (WGS) entry which is preliminary data.</text>
</comment>
<dbReference type="EMBL" id="CAJHIA010000017">
    <property type="protein sequence ID" value="CAD6446173.1"/>
    <property type="molecule type" value="Genomic_DNA"/>
</dbReference>
<evidence type="ECO:0000313" key="1">
    <source>
        <dbReference type="EMBL" id="CAD6446173.1"/>
    </source>
</evidence>
<proteinExistence type="predicted"/>
<dbReference type="Proteomes" id="UP000624404">
    <property type="component" value="Unassembled WGS sequence"/>
</dbReference>
<gene>
    <name evidence="1" type="ORF">SCLTRI_LOCUS5885</name>
</gene>